<keyword evidence="4" id="KW-0804">Transcription</keyword>
<evidence type="ECO:0000259" key="5">
    <source>
        <dbReference type="PROSITE" id="PS50931"/>
    </source>
</evidence>
<dbReference type="PANTHER" id="PTHR30537">
    <property type="entry name" value="HTH-TYPE TRANSCRIPTIONAL REGULATOR"/>
    <property type="match status" value="1"/>
</dbReference>
<dbReference type="PROSITE" id="PS50931">
    <property type="entry name" value="HTH_LYSR"/>
    <property type="match status" value="1"/>
</dbReference>
<comment type="caution">
    <text evidence="6">The sequence shown here is derived from an EMBL/GenBank/DDBJ whole genome shotgun (WGS) entry which is preliminary data.</text>
</comment>
<dbReference type="InterPro" id="IPR005119">
    <property type="entry name" value="LysR_subst-bd"/>
</dbReference>
<comment type="similarity">
    <text evidence="1">Belongs to the LysR transcriptional regulatory family.</text>
</comment>
<dbReference type="Pfam" id="PF00126">
    <property type="entry name" value="HTH_1"/>
    <property type="match status" value="1"/>
</dbReference>
<dbReference type="Gene3D" id="1.10.10.10">
    <property type="entry name" value="Winged helix-like DNA-binding domain superfamily/Winged helix DNA-binding domain"/>
    <property type="match status" value="1"/>
</dbReference>
<dbReference type="InterPro" id="IPR058163">
    <property type="entry name" value="LysR-type_TF_proteobact-type"/>
</dbReference>
<dbReference type="InterPro" id="IPR036388">
    <property type="entry name" value="WH-like_DNA-bd_sf"/>
</dbReference>
<dbReference type="SUPFAM" id="SSF46785">
    <property type="entry name" value="Winged helix' DNA-binding domain"/>
    <property type="match status" value="1"/>
</dbReference>
<feature type="domain" description="HTH lysR-type" evidence="5">
    <location>
        <begin position="14"/>
        <end position="63"/>
    </location>
</feature>
<evidence type="ECO:0000256" key="2">
    <source>
        <dbReference type="ARBA" id="ARBA00023015"/>
    </source>
</evidence>
<keyword evidence="3" id="KW-0238">DNA-binding</keyword>
<dbReference type="InterPro" id="IPR000847">
    <property type="entry name" value="LysR_HTH_N"/>
</dbReference>
<dbReference type="PANTHER" id="PTHR30537:SF5">
    <property type="entry name" value="HTH-TYPE TRANSCRIPTIONAL ACTIVATOR TTDR-RELATED"/>
    <property type="match status" value="1"/>
</dbReference>
<name>A0A1J5SC56_9ZZZZ</name>
<dbReference type="AlphaFoldDB" id="A0A1J5SC56"/>
<evidence type="ECO:0000256" key="1">
    <source>
        <dbReference type="ARBA" id="ARBA00009437"/>
    </source>
</evidence>
<dbReference type="SUPFAM" id="SSF53850">
    <property type="entry name" value="Periplasmic binding protein-like II"/>
    <property type="match status" value="1"/>
</dbReference>
<dbReference type="FunFam" id="1.10.10.10:FF:000001">
    <property type="entry name" value="LysR family transcriptional regulator"/>
    <property type="match status" value="1"/>
</dbReference>
<keyword evidence="2" id="KW-0805">Transcription regulation</keyword>
<dbReference type="Gene3D" id="3.40.190.290">
    <property type="match status" value="1"/>
</dbReference>
<evidence type="ECO:0000256" key="4">
    <source>
        <dbReference type="ARBA" id="ARBA00023163"/>
    </source>
</evidence>
<protein>
    <submittedName>
        <fullName evidence="6">HTH-type transcriptional regulator PgrR</fullName>
    </submittedName>
</protein>
<proteinExistence type="inferred from homology"/>
<dbReference type="Pfam" id="PF03466">
    <property type="entry name" value="LysR_substrate"/>
    <property type="match status" value="1"/>
</dbReference>
<evidence type="ECO:0000256" key="3">
    <source>
        <dbReference type="ARBA" id="ARBA00023125"/>
    </source>
</evidence>
<gene>
    <name evidence="6" type="primary">pgrR_3</name>
    <name evidence="6" type="ORF">GALL_163430</name>
</gene>
<dbReference type="EMBL" id="MLJW01000082">
    <property type="protein sequence ID" value="OIR01632.1"/>
    <property type="molecule type" value="Genomic_DNA"/>
</dbReference>
<dbReference type="CDD" id="cd08422">
    <property type="entry name" value="PBP2_CrgA_like"/>
    <property type="match status" value="1"/>
</dbReference>
<dbReference type="GO" id="GO:0003700">
    <property type="term" value="F:DNA-binding transcription factor activity"/>
    <property type="evidence" value="ECO:0007669"/>
    <property type="project" value="InterPro"/>
</dbReference>
<dbReference type="InterPro" id="IPR036390">
    <property type="entry name" value="WH_DNA-bd_sf"/>
</dbReference>
<organism evidence="6">
    <name type="scientific">mine drainage metagenome</name>
    <dbReference type="NCBI Taxonomy" id="410659"/>
    <lineage>
        <taxon>unclassified sequences</taxon>
        <taxon>metagenomes</taxon>
        <taxon>ecological metagenomes</taxon>
    </lineage>
</organism>
<dbReference type="GO" id="GO:0003677">
    <property type="term" value="F:DNA binding"/>
    <property type="evidence" value="ECO:0007669"/>
    <property type="project" value="UniProtKB-KW"/>
</dbReference>
<sequence>MEQKNISADDYILFATIADQESLVRAAEHLGMPKATVSRRLTNLEATLGQRLLLRTTRRLTLTEFGQEFLDHCRRVAEEVATTQDFVRSHDVQPHGRLRISMPDDYAKHNLSRALATFIEAYPEIQLDLDLSSRLVDLIGERFDLAIRMGNLENDSTLVARKIDDQHFGLYASPIYLSLHPSPKHPDELLQHVAVRLLSDHGDSIPWKLSRGKALWEGVPSGRLALNSIGLIQQFLLDGAGIGALPDRFAQEHVSMKRLVRILPEWCLPSVPAWAVMPMRRYLPAKTRAFIEHLEKFMVKG</sequence>
<evidence type="ECO:0000313" key="6">
    <source>
        <dbReference type="EMBL" id="OIR01632.1"/>
    </source>
</evidence>
<reference evidence="6" key="1">
    <citation type="submission" date="2016-10" db="EMBL/GenBank/DDBJ databases">
        <title>Sequence of Gallionella enrichment culture.</title>
        <authorList>
            <person name="Poehlein A."/>
            <person name="Muehling M."/>
            <person name="Daniel R."/>
        </authorList>
    </citation>
    <scope>NUCLEOTIDE SEQUENCE</scope>
</reference>
<accession>A0A1J5SC56</accession>